<dbReference type="AlphaFoldDB" id="A0A2T0QI27"/>
<dbReference type="Proteomes" id="UP000238083">
    <property type="component" value="Unassembled WGS sequence"/>
</dbReference>
<reference evidence="2 3" key="1">
    <citation type="submission" date="2018-03" db="EMBL/GenBank/DDBJ databases">
        <title>Genomic Encyclopedia of Archaeal and Bacterial Type Strains, Phase II (KMG-II): from individual species to whole genera.</title>
        <authorList>
            <person name="Goeker M."/>
        </authorList>
    </citation>
    <scope>NUCLEOTIDE SEQUENCE [LARGE SCALE GENOMIC DNA]</scope>
    <source>
        <strain evidence="2 3">DSM 19711</strain>
    </source>
</reference>
<evidence type="ECO:0000313" key="3">
    <source>
        <dbReference type="Proteomes" id="UP000238083"/>
    </source>
</evidence>
<evidence type="ECO:0000256" key="1">
    <source>
        <dbReference type="SAM" id="MobiDB-lite"/>
    </source>
</evidence>
<gene>
    <name evidence="2" type="ORF">CLV37_1552</name>
</gene>
<proteinExistence type="predicted"/>
<organism evidence="2 3">
    <name type="scientific">Kineococcus rhizosphaerae</name>
    <dbReference type="NCBI Taxonomy" id="559628"/>
    <lineage>
        <taxon>Bacteria</taxon>
        <taxon>Bacillati</taxon>
        <taxon>Actinomycetota</taxon>
        <taxon>Actinomycetes</taxon>
        <taxon>Kineosporiales</taxon>
        <taxon>Kineosporiaceae</taxon>
        <taxon>Kineococcus</taxon>
    </lineage>
</organism>
<feature type="region of interest" description="Disordered" evidence="1">
    <location>
        <begin position="1"/>
        <end position="21"/>
    </location>
</feature>
<keyword evidence="3" id="KW-1185">Reference proteome</keyword>
<evidence type="ECO:0000313" key="2">
    <source>
        <dbReference type="EMBL" id="PRY03652.1"/>
    </source>
</evidence>
<comment type="caution">
    <text evidence="2">The sequence shown here is derived from an EMBL/GenBank/DDBJ whole genome shotgun (WGS) entry which is preliminary data.</text>
</comment>
<sequence>MNSDLPPKTAPDGTALLKDPVTAPGEVPLEVPLEMPAGHVRLLPTDPRDMVPSAVRWVRTVHATIRTIPRAQLPAPSRTSLQAVVWVLAAATDYDDRIPADHTAALLAQEAGVGARVWQKRTAWLRERGWLVHGPGGQSDGWQLSRP</sequence>
<protein>
    <submittedName>
        <fullName evidence="2">Uncharacterized protein</fullName>
    </submittedName>
</protein>
<name>A0A2T0QI27_9ACTN</name>
<dbReference type="EMBL" id="PVZF01000055">
    <property type="protein sequence ID" value="PRY03652.1"/>
    <property type="molecule type" value="Genomic_DNA"/>
</dbReference>
<accession>A0A2T0QI27</accession>